<dbReference type="InParanoid" id="I2H8F9"/>
<dbReference type="NCBIfam" id="TIGR00869">
    <property type="entry name" value="sec62"/>
    <property type="match status" value="1"/>
</dbReference>
<evidence type="ECO:0000256" key="2">
    <source>
        <dbReference type="ARBA" id="ARBA00010604"/>
    </source>
</evidence>
<comment type="similarity">
    <text evidence="2">Belongs to the SEC62 family.</text>
</comment>
<organism evidence="13 14">
    <name type="scientific">Henningerozyma blattae (strain ATCC 34711 / CBS 6284 / DSM 70876 / NBRC 10599 / NRRL Y-10934 / UCD 77-7)</name>
    <name type="common">Yeast</name>
    <name type="synonym">Tetrapisispora blattae</name>
    <dbReference type="NCBI Taxonomy" id="1071380"/>
    <lineage>
        <taxon>Eukaryota</taxon>
        <taxon>Fungi</taxon>
        <taxon>Dikarya</taxon>
        <taxon>Ascomycota</taxon>
        <taxon>Saccharomycotina</taxon>
        <taxon>Saccharomycetes</taxon>
        <taxon>Saccharomycetales</taxon>
        <taxon>Saccharomycetaceae</taxon>
        <taxon>Henningerozyma</taxon>
    </lineage>
</organism>
<dbReference type="PANTHER" id="PTHR12443:SF9">
    <property type="entry name" value="TRANSLOCATION PROTEIN SEC62"/>
    <property type="match status" value="1"/>
</dbReference>
<name>I2H8F9_HENB6</name>
<evidence type="ECO:0000256" key="12">
    <source>
        <dbReference type="SAM" id="Phobius"/>
    </source>
</evidence>
<dbReference type="RefSeq" id="XP_004182180.1">
    <property type="nucleotide sequence ID" value="XM_004182132.1"/>
</dbReference>
<reference evidence="13 14" key="1">
    <citation type="journal article" date="2011" name="Proc. Natl. Acad. Sci. U.S.A.">
        <title>Evolutionary erosion of yeast sex chromosomes by mating-type switching accidents.</title>
        <authorList>
            <person name="Gordon J.L."/>
            <person name="Armisen D."/>
            <person name="Proux-Wera E."/>
            <person name="Oheigeartaigh S.S."/>
            <person name="Byrne K.P."/>
            <person name="Wolfe K.H."/>
        </authorList>
    </citation>
    <scope>NUCLEOTIDE SEQUENCE [LARGE SCALE GENOMIC DNA]</scope>
    <source>
        <strain evidence="14">ATCC 34711 / CBS 6284 / DSM 70876 / NBRC 10599 / NRRL Y-10934 / UCD 77-7</strain>
    </source>
</reference>
<protein>
    <recommendedName>
        <fullName evidence="3">Translocation protein SEC62</fullName>
    </recommendedName>
</protein>
<dbReference type="GO" id="GO:0031207">
    <property type="term" value="C:Sec62/Sec63 complex"/>
    <property type="evidence" value="ECO:0007669"/>
    <property type="project" value="EnsemblFungi"/>
</dbReference>
<evidence type="ECO:0000256" key="4">
    <source>
        <dbReference type="ARBA" id="ARBA00022448"/>
    </source>
</evidence>
<dbReference type="eggNOG" id="KOG2927">
    <property type="taxonomic scope" value="Eukaryota"/>
</dbReference>
<evidence type="ECO:0000256" key="6">
    <source>
        <dbReference type="ARBA" id="ARBA00022824"/>
    </source>
</evidence>
<feature type="region of interest" description="Disordered" evidence="11">
    <location>
        <begin position="1"/>
        <end position="39"/>
    </location>
</feature>
<evidence type="ECO:0000313" key="14">
    <source>
        <dbReference type="Proteomes" id="UP000002866"/>
    </source>
</evidence>
<dbReference type="EMBL" id="HE806323">
    <property type="protein sequence ID" value="CCH62661.1"/>
    <property type="molecule type" value="Genomic_DNA"/>
</dbReference>
<dbReference type="HOGENOM" id="CLU_040936_1_0_1"/>
<evidence type="ECO:0000256" key="5">
    <source>
        <dbReference type="ARBA" id="ARBA00022692"/>
    </source>
</evidence>
<dbReference type="GO" id="GO:0008320">
    <property type="term" value="F:protein transmembrane transporter activity"/>
    <property type="evidence" value="ECO:0007669"/>
    <property type="project" value="EnsemblFungi"/>
</dbReference>
<feature type="transmembrane region" description="Helical" evidence="12">
    <location>
        <begin position="212"/>
        <end position="235"/>
    </location>
</feature>
<comment type="subcellular location">
    <subcellularLocation>
        <location evidence="1">Endoplasmic reticulum membrane</location>
        <topology evidence="1">Multi-pass membrane protein</topology>
    </subcellularLocation>
</comment>
<evidence type="ECO:0000313" key="13">
    <source>
        <dbReference type="EMBL" id="CCH62661.1"/>
    </source>
</evidence>
<dbReference type="KEGG" id="tbl:TBLA_0H03800"/>
<keyword evidence="14" id="KW-1185">Reference proteome</keyword>
<keyword evidence="10 12" id="KW-0472">Membrane</keyword>
<dbReference type="AlphaFoldDB" id="I2H8F9"/>
<accession>I2H8F9</accession>
<dbReference type="Proteomes" id="UP000002866">
    <property type="component" value="Chromosome 8"/>
</dbReference>
<dbReference type="OMA" id="FKPLYGW"/>
<dbReference type="GO" id="GO:0071256">
    <property type="term" value="C:translocon complex"/>
    <property type="evidence" value="ECO:0007669"/>
    <property type="project" value="EnsemblFungi"/>
</dbReference>
<evidence type="ECO:0000256" key="1">
    <source>
        <dbReference type="ARBA" id="ARBA00004477"/>
    </source>
</evidence>
<dbReference type="InterPro" id="IPR004728">
    <property type="entry name" value="Sec62"/>
</dbReference>
<keyword evidence="5 12" id="KW-0812">Transmembrane</keyword>
<dbReference type="FunCoup" id="I2H8F9">
    <property type="interactions" value="153"/>
</dbReference>
<evidence type="ECO:0000256" key="8">
    <source>
        <dbReference type="ARBA" id="ARBA00022989"/>
    </source>
</evidence>
<dbReference type="GO" id="GO:0031204">
    <property type="term" value="P:post-translational protein targeting to membrane, translocation"/>
    <property type="evidence" value="ECO:0007669"/>
    <property type="project" value="EnsemblFungi"/>
</dbReference>
<dbReference type="STRING" id="1071380.I2H8F9"/>
<keyword evidence="8 12" id="KW-1133">Transmembrane helix</keyword>
<dbReference type="Pfam" id="PF03839">
    <property type="entry name" value="Sec62"/>
    <property type="match status" value="1"/>
</dbReference>
<evidence type="ECO:0000256" key="7">
    <source>
        <dbReference type="ARBA" id="ARBA00022927"/>
    </source>
</evidence>
<evidence type="ECO:0000256" key="3">
    <source>
        <dbReference type="ARBA" id="ARBA00021257"/>
    </source>
</evidence>
<keyword evidence="7" id="KW-0653">Protein transport</keyword>
<evidence type="ECO:0000256" key="10">
    <source>
        <dbReference type="ARBA" id="ARBA00023136"/>
    </source>
</evidence>
<proteinExistence type="inferred from homology"/>
<dbReference type="InterPro" id="IPR011553">
    <property type="entry name" value="Sec62_asco"/>
</dbReference>
<sequence length="283" mass="32393">MSKSADSASATATASKAKQNTTVAVNSNNNEKKSIEIQINPETPMSVAKLLRHNKELKQRKGLFQQRQSDFFRYKRFIRALKSPEYTKKSKLQPDIFPPVILSETPATDPKEIEQEDIRARNIFITLIKTQLIVPAIKLHSNECFEHQLKPNKDYPHLILSNKAILQPDQYFVWNYNPKSWYDTFMGIGVIGLLLALVGYPLWPPFMRRGSYYLSMGSLALLGVFFAMALVRLFLHLISLPFCNKVTGGFWLFPNLFEDCGVLESFKPLYGFGEKILIPTLKR</sequence>
<feature type="compositionally biased region" description="Low complexity" evidence="11">
    <location>
        <begin position="1"/>
        <end position="18"/>
    </location>
</feature>
<keyword evidence="9" id="KW-0811">Translocation</keyword>
<dbReference type="PANTHER" id="PTHR12443">
    <property type="entry name" value="TRANSLOCATION PROTEIN SEC62"/>
    <property type="match status" value="1"/>
</dbReference>
<keyword evidence="4" id="KW-0813">Transport</keyword>
<feature type="transmembrane region" description="Helical" evidence="12">
    <location>
        <begin position="181"/>
        <end position="200"/>
    </location>
</feature>
<dbReference type="GeneID" id="14497818"/>
<keyword evidence="6" id="KW-0256">Endoplasmic reticulum</keyword>
<gene>
    <name evidence="13" type="primary">TBLA0H03800</name>
    <name evidence="13" type="ORF">TBLA_0H03800</name>
</gene>
<feature type="compositionally biased region" description="Polar residues" evidence="11">
    <location>
        <begin position="19"/>
        <end position="29"/>
    </location>
</feature>
<dbReference type="OrthoDB" id="200187at2759"/>
<evidence type="ECO:0000256" key="11">
    <source>
        <dbReference type="SAM" id="MobiDB-lite"/>
    </source>
</evidence>
<evidence type="ECO:0000256" key="9">
    <source>
        <dbReference type="ARBA" id="ARBA00023010"/>
    </source>
</evidence>